<comment type="caution">
    <text evidence="2">The sequence shown here is derived from an EMBL/GenBank/DDBJ whole genome shotgun (WGS) entry which is preliminary data.</text>
</comment>
<sequence>MPAPEPQTLEHVENELRELTFTTFTHEDAWRLGCLLVEMATEREHPVAIDVRRGHQQVFHAALEGSTPDNDSWIVRKVRVVERFGAASYVMNLRAQARGVSFTEWQQLPWQEYAAAGGAVPVVVEGVGPVGVVTVSGLRQEEDHALVVEAMRIHMAGEQD</sequence>
<organism evidence="2 3">
    <name type="scientific">Sediminihabitans luteus</name>
    <dbReference type="NCBI Taxonomy" id="1138585"/>
    <lineage>
        <taxon>Bacteria</taxon>
        <taxon>Bacillati</taxon>
        <taxon>Actinomycetota</taxon>
        <taxon>Actinomycetes</taxon>
        <taxon>Micrococcales</taxon>
        <taxon>Cellulomonadaceae</taxon>
        <taxon>Sediminihabitans</taxon>
    </lineage>
</organism>
<dbReference type="OrthoDB" id="9815315at2"/>
<accession>A0A2M9CPR6</accession>
<dbReference type="AlphaFoldDB" id="A0A2M9CPR6"/>
<dbReference type="InterPro" id="IPR038084">
    <property type="entry name" value="PduO/GlcC-like_sf"/>
</dbReference>
<gene>
    <name evidence="2" type="ORF">CLV28_1370</name>
</gene>
<dbReference type="NCBIfam" id="NF002696">
    <property type="entry name" value="PRK02487.1-5"/>
    <property type="match status" value="1"/>
</dbReference>
<dbReference type="PANTHER" id="PTHR28255:SF1">
    <property type="entry name" value="UPF0303 PROTEIN YBR137W"/>
    <property type="match status" value="1"/>
</dbReference>
<evidence type="ECO:0000313" key="2">
    <source>
        <dbReference type="EMBL" id="PJJ73886.1"/>
    </source>
</evidence>
<dbReference type="HAMAP" id="MF_00761">
    <property type="entry name" value="UPF0303"/>
    <property type="match status" value="1"/>
</dbReference>
<protein>
    <recommendedName>
        <fullName evidence="1">UPF0303 protein CLV28_1370</fullName>
    </recommendedName>
</protein>
<dbReference type="InterPro" id="IPR010371">
    <property type="entry name" value="YBR137W-like"/>
</dbReference>
<reference evidence="2 3" key="1">
    <citation type="submission" date="2017-11" db="EMBL/GenBank/DDBJ databases">
        <title>Genomic Encyclopedia of Archaeal and Bacterial Type Strains, Phase II (KMG-II): From Individual Species to Whole Genera.</title>
        <authorList>
            <person name="Goeker M."/>
        </authorList>
    </citation>
    <scope>NUCLEOTIDE SEQUENCE [LARGE SCALE GENOMIC DNA]</scope>
    <source>
        <strain evidence="2 3">DSM 25478</strain>
    </source>
</reference>
<keyword evidence="3" id="KW-1185">Reference proteome</keyword>
<dbReference type="PANTHER" id="PTHR28255">
    <property type="match status" value="1"/>
</dbReference>
<dbReference type="InterPro" id="IPR005624">
    <property type="entry name" value="PduO/GlcC-like"/>
</dbReference>
<dbReference type="PIRSF" id="PIRSF008757">
    <property type="entry name" value="UCP008757"/>
    <property type="match status" value="1"/>
</dbReference>
<dbReference type="Proteomes" id="UP000231693">
    <property type="component" value="Unassembled WGS sequence"/>
</dbReference>
<comment type="similarity">
    <text evidence="1">Belongs to the UPF0303 family.</text>
</comment>
<name>A0A2M9CPR6_9CELL</name>
<dbReference type="EMBL" id="PGFE01000002">
    <property type="protein sequence ID" value="PJJ73886.1"/>
    <property type="molecule type" value="Genomic_DNA"/>
</dbReference>
<dbReference type="Gene3D" id="3.30.450.150">
    <property type="entry name" value="Haem-degrading domain"/>
    <property type="match status" value="1"/>
</dbReference>
<dbReference type="RefSeq" id="WP_100422580.1">
    <property type="nucleotide sequence ID" value="NZ_BOOX01000002.1"/>
</dbReference>
<evidence type="ECO:0000256" key="1">
    <source>
        <dbReference type="HAMAP-Rule" id="MF_00761"/>
    </source>
</evidence>
<dbReference type="Pfam" id="PF03928">
    <property type="entry name" value="HbpS-like"/>
    <property type="match status" value="1"/>
</dbReference>
<dbReference type="SUPFAM" id="SSF143744">
    <property type="entry name" value="GlcG-like"/>
    <property type="match status" value="1"/>
</dbReference>
<evidence type="ECO:0000313" key="3">
    <source>
        <dbReference type="Proteomes" id="UP000231693"/>
    </source>
</evidence>
<proteinExistence type="inferred from homology"/>